<feature type="region of interest" description="Disordered" evidence="5">
    <location>
        <begin position="328"/>
        <end position="388"/>
    </location>
</feature>
<feature type="region of interest" description="Disordered" evidence="5">
    <location>
        <begin position="832"/>
        <end position="871"/>
    </location>
</feature>
<gene>
    <name evidence="6" type="ORF">K431DRAFT_297655</name>
</gene>
<feature type="compositionally biased region" description="Polar residues" evidence="5">
    <location>
        <begin position="514"/>
        <end position="523"/>
    </location>
</feature>
<dbReference type="EMBL" id="MU003840">
    <property type="protein sequence ID" value="KAF2717609.1"/>
    <property type="molecule type" value="Genomic_DNA"/>
</dbReference>
<feature type="compositionally biased region" description="Basic and acidic residues" evidence="5">
    <location>
        <begin position="331"/>
        <end position="353"/>
    </location>
</feature>
<feature type="region of interest" description="Disordered" evidence="5">
    <location>
        <begin position="921"/>
        <end position="979"/>
    </location>
</feature>
<evidence type="ECO:0000256" key="3">
    <source>
        <dbReference type="ARBA" id="ARBA00022777"/>
    </source>
</evidence>
<feature type="compositionally biased region" description="Polar residues" evidence="5">
    <location>
        <begin position="364"/>
        <end position="375"/>
    </location>
</feature>
<feature type="compositionally biased region" description="Low complexity" evidence="5">
    <location>
        <begin position="429"/>
        <end position="450"/>
    </location>
</feature>
<evidence type="ECO:0000256" key="1">
    <source>
        <dbReference type="ARBA" id="ARBA00007374"/>
    </source>
</evidence>
<feature type="compositionally biased region" description="Acidic residues" evidence="5">
    <location>
        <begin position="968"/>
        <end position="979"/>
    </location>
</feature>
<evidence type="ECO:0000256" key="2">
    <source>
        <dbReference type="ARBA" id="ARBA00022679"/>
    </source>
</evidence>
<dbReference type="PANTHER" id="PTHR12400:SF21">
    <property type="entry name" value="KINASE"/>
    <property type="match status" value="1"/>
</dbReference>
<feature type="region of interest" description="Disordered" evidence="5">
    <location>
        <begin position="1"/>
        <end position="108"/>
    </location>
</feature>
<feature type="compositionally biased region" description="Polar residues" evidence="5">
    <location>
        <begin position="9"/>
        <end position="23"/>
    </location>
</feature>
<evidence type="ECO:0000313" key="6">
    <source>
        <dbReference type="EMBL" id="KAF2717609.1"/>
    </source>
</evidence>
<feature type="region of interest" description="Disordered" evidence="5">
    <location>
        <begin position="508"/>
        <end position="527"/>
    </location>
</feature>
<feature type="compositionally biased region" description="Polar residues" evidence="5">
    <location>
        <begin position="595"/>
        <end position="605"/>
    </location>
</feature>
<evidence type="ECO:0000256" key="4">
    <source>
        <dbReference type="RuleBase" id="RU363090"/>
    </source>
</evidence>
<sequence>MGPEPAVPGSSTPGRVRSSSIHHASTKPAHDYAHPNPNIEPSSGQHKIEGSDDANHGNANGEVTPAGVAQPTQQQEQDNNNQKRSTARNIPVLPVRSASDLSLHDAGRPQLSERDSIFATHYLPSPADGVSTAPASLIEISSSLALDKQKHHRDNTNMAAVASTPLSTTNSPSPHHHDLTPLSSSLPFTKTPIKPRSLRSNIPLHRHHRYSLYDINDFDTSSVVPIADVPEEKPPSSPLKFLPVTPKKSQMSSLYEPDLASSAEREQYRSWREGKAKVNGMTIAQSQRRRSRAEVGVDKVIDAKLPQPEPPQANVRSRKASHYMGLFRGNEAGERKNFEKEKVKHVDHGRNDSALDDSGDIENTPRTQSTKSSTEGDAELAEDSKKVNVSAERMAHNLHLGLLEEIRNHHQLAPRSKNRKTSRTRNPSQQKQKQQQQQQEQQNQQQQFQQPKPPPLRSRISQLKEAVAEEEDESDHEHISSATYIPHRGIDLGDSPSTAGLAERVTKLKPSPSPVQQTNPQNESDVEIALRSQDASDWMHGDIALSRAQSSKQLTAQGKPAPSAERLVSDSDYESGYSTAGEYESAQSEGDEESTTPTTASQLNSDEPKRKHSHQPPEPLVAVELKPYKHQVGGHTTVYRFSRRAVCKQLNSKENIFYETVERHHPELLGFMPRYIGVLNVTYRKEPKKRRPTIAMGTTEAQVNGGVTQDAQNRRDDGSARTRGQGEATEPNKTHQRIFSHSAAVPSSIPQVIFENNRHIIPDNLFRVPPRSLTPDFKRTKSSPPRRPGSEGGGFDGSEDGTSRSSPVKYSSWGFTTVNRELQKRVLREVFGPPPIHRHNHRDRSHHFRSARGLSNSLSGQLNDKKQGSGKDVTSLQRQIAAFSPESRKLAIKNALTLTKIESDDHDALSVEQANNKEVSALSRSAEQSEIDSGIYGTASRHHRRRHSGSGLLRKPTDVSGRRGDLEYHEDDEYGAGGEEDVFAMDDYKRAMPPMQKPRPTSDALEELARSNGHSDNRMHSPSRSVPKLEPPIDFGPQLEPCNPEVSLVQQDERVEHFLLLEDLTAGMHKPCVLDLKMGTRQYGVEANEKKQASQRRKCKTTTSRELGVRVCGMQVYNVKEQSYTFEDKYFGRDLKAGGEFRAALTRFFFDGIGHAQALKHIPNILEKIVALDRIIRELPGYRLYASSLLMIYDRGDADVTGKLRRSSTEGSSITKDDKFSGPYGDIKLKIVDFANCVTAEDADMVMSRPCPPSHPNDIDRGYLRGLRTLRMYFQRIWEDLHAASADQKHVERGEGDGMAMIVHRGISGGVAEKGWTDSALMDDPGNVSV</sequence>
<feature type="region of interest" description="Disordered" evidence="5">
    <location>
        <begin position="409"/>
        <end position="498"/>
    </location>
</feature>
<dbReference type="GO" id="GO:0005634">
    <property type="term" value="C:nucleus"/>
    <property type="evidence" value="ECO:0007669"/>
    <property type="project" value="TreeGrafter"/>
</dbReference>
<proteinExistence type="inferred from homology"/>
<feature type="compositionally biased region" description="Basic and acidic residues" evidence="5">
    <location>
        <begin position="955"/>
        <end position="967"/>
    </location>
</feature>
<keyword evidence="3 4" id="KW-0418">Kinase</keyword>
<feature type="region of interest" description="Disordered" evidence="5">
    <location>
        <begin position="302"/>
        <end position="321"/>
    </location>
</feature>
<name>A0A9P4Q0R3_9PEZI</name>
<comment type="similarity">
    <text evidence="1 4">Belongs to the inositol phosphokinase (IPK) family.</text>
</comment>
<keyword evidence="7" id="KW-1185">Reference proteome</keyword>
<feature type="compositionally biased region" description="Polar residues" evidence="5">
    <location>
        <begin position="702"/>
        <end position="711"/>
    </location>
</feature>
<feature type="region of interest" description="Disordered" evidence="5">
    <location>
        <begin position="765"/>
        <end position="811"/>
    </location>
</feature>
<dbReference type="GO" id="GO:0032958">
    <property type="term" value="P:inositol phosphate biosynthetic process"/>
    <property type="evidence" value="ECO:0007669"/>
    <property type="project" value="InterPro"/>
</dbReference>
<dbReference type="GO" id="GO:0008440">
    <property type="term" value="F:inositol-1,4,5-trisphosphate 3-kinase activity"/>
    <property type="evidence" value="ECO:0007669"/>
    <property type="project" value="TreeGrafter"/>
</dbReference>
<feature type="compositionally biased region" description="Basic and acidic residues" evidence="5">
    <location>
        <begin position="46"/>
        <end position="55"/>
    </location>
</feature>
<feature type="compositionally biased region" description="Basic residues" evidence="5">
    <location>
        <begin position="409"/>
        <end position="423"/>
    </location>
</feature>
<dbReference type="EC" id="2.7.-.-" evidence="4"/>
<keyword evidence="2 4" id="KW-0808">Transferase</keyword>
<protein>
    <recommendedName>
        <fullName evidence="4">Kinase</fullName>
        <ecNumber evidence="4">2.7.-.-</ecNumber>
    </recommendedName>
</protein>
<evidence type="ECO:0000313" key="7">
    <source>
        <dbReference type="Proteomes" id="UP000799441"/>
    </source>
</evidence>
<dbReference type="GO" id="GO:0000824">
    <property type="term" value="F:inositol-1,4,5,6-tetrakisphosphate 3-kinase activity"/>
    <property type="evidence" value="ECO:0007669"/>
    <property type="project" value="TreeGrafter"/>
</dbReference>
<feature type="compositionally biased region" description="Polar residues" evidence="5">
    <location>
        <begin position="853"/>
        <end position="862"/>
    </location>
</feature>
<dbReference type="InterPro" id="IPR038286">
    <property type="entry name" value="IPK_sf"/>
</dbReference>
<dbReference type="Proteomes" id="UP000799441">
    <property type="component" value="Unassembled WGS sequence"/>
</dbReference>
<dbReference type="SUPFAM" id="SSF56104">
    <property type="entry name" value="SAICAR synthase-like"/>
    <property type="match status" value="1"/>
</dbReference>
<dbReference type="InterPro" id="IPR005522">
    <property type="entry name" value="IPK"/>
</dbReference>
<accession>A0A9P4Q0R3</accession>
<dbReference type="OrthoDB" id="2573163at2759"/>
<evidence type="ECO:0000256" key="5">
    <source>
        <dbReference type="SAM" id="MobiDB-lite"/>
    </source>
</evidence>
<comment type="caution">
    <text evidence="6">The sequence shown here is derived from an EMBL/GenBank/DDBJ whole genome shotgun (WGS) entry which is preliminary data.</text>
</comment>
<dbReference type="Gene3D" id="3.30.470.160">
    <property type="entry name" value="Inositol polyphosphate kinase"/>
    <property type="match status" value="1"/>
</dbReference>
<feature type="compositionally biased region" description="Polar residues" evidence="5">
    <location>
        <begin position="70"/>
        <end position="88"/>
    </location>
</feature>
<feature type="region of interest" description="Disordered" evidence="5">
    <location>
        <begin position="702"/>
        <end position="742"/>
    </location>
</feature>
<feature type="region of interest" description="Disordered" evidence="5">
    <location>
        <begin position="549"/>
        <end position="616"/>
    </location>
</feature>
<feature type="region of interest" description="Disordered" evidence="5">
    <location>
        <begin position="165"/>
        <end position="194"/>
    </location>
</feature>
<dbReference type="PANTHER" id="PTHR12400">
    <property type="entry name" value="INOSITOL POLYPHOSPHATE KINASE"/>
    <property type="match status" value="1"/>
</dbReference>
<reference evidence="6" key="1">
    <citation type="journal article" date="2020" name="Stud. Mycol.">
        <title>101 Dothideomycetes genomes: a test case for predicting lifestyles and emergence of pathogens.</title>
        <authorList>
            <person name="Haridas S."/>
            <person name="Albert R."/>
            <person name="Binder M."/>
            <person name="Bloem J."/>
            <person name="Labutti K."/>
            <person name="Salamov A."/>
            <person name="Andreopoulos B."/>
            <person name="Baker S."/>
            <person name="Barry K."/>
            <person name="Bills G."/>
            <person name="Bluhm B."/>
            <person name="Cannon C."/>
            <person name="Castanera R."/>
            <person name="Culley D."/>
            <person name="Daum C."/>
            <person name="Ezra D."/>
            <person name="Gonzalez J."/>
            <person name="Henrissat B."/>
            <person name="Kuo A."/>
            <person name="Liang C."/>
            <person name="Lipzen A."/>
            <person name="Lutzoni F."/>
            <person name="Magnuson J."/>
            <person name="Mondo S."/>
            <person name="Nolan M."/>
            <person name="Ohm R."/>
            <person name="Pangilinan J."/>
            <person name="Park H.-J."/>
            <person name="Ramirez L."/>
            <person name="Alfaro M."/>
            <person name="Sun H."/>
            <person name="Tritt A."/>
            <person name="Yoshinaga Y."/>
            <person name="Zwiers L.-H."/>
            <person name="Turgeon B."/>
            <person name="Goodwin S."/>
            <person name="Spatafora J."/>
            <person name="Crous P."/>
            <person name="Grigoriev I."/>
        </authorList>
    </citation>
    <scope>NUCLEOTIDE SEQUENCE</scope>
    <source>
        <strain evidence="6">CBS 116435</strain>
    </source>
</reference>
<dbReference type="GO" id="GO:0005737">
    <property type="term" value="C:cytoplasm"/>
    <property type="evidence" value="ECO:0007669"/>
    <property type="project" value="TreeGrafter"/>
</dbReference>
<feature type="compositionally biased region" description="Basic residues" evidence="5">
    <location>
        <begin position="836"/>
        <end position="850"/>
    </location>
</feature>
<dbReference type="GO" id="GO:0046854">
    <property type="term" value="P:phosphatidylinositol phosphate biosynthetic process"/>
    <property type="evidence" value="ECO:0007669"/>
    <property type="project" value="TreeGrafter"/>
</dbReference>
<organism evidence="6 7">
    <name type="scientific">Polychaeton citri CBS 116435</name>
    <dbReference type="NCBI Taxonomy" id="1314669"/>
    <lineage>
        <taxon>Eukaryota</taxon>
        <taxon>Fungi</taxon>
        <taxon>Dikarya</taxon>
        <taxon>Ascomycota</taxon>
        <taxon>Pezizomycotina</taxon>
        <taxon>Dothideomycetes</taxon>
        <taxon>Dothideomycetidae</taxon>
        <taxon>Capnodiales</taxon>
        <taxon>Capnodiaceae</taxon>
        <taxon>Polychaeton</taxon>
    </lineage>
</organism>
<dbReference type="Pfam" id="PF03770">
    <property type="entry name" value="IPK"/>
    <property type="match status" value="1"/>
</dbReference>